<feature type="transmembrane region" description="Helical" evidence="5">
    <location>
        <begin position="87"/>
        <end position="104"/>
    </location>
</feature>
<keyword evidence="8" id="KW-1185">Reference proteome</keyword>
<feature type="domain" description="Integral membrane bound transporter" evidence="6">
    <location>
        <begin position="32"/>
        <end position="149"/>
    </location>
</feature>
<evidence type="ECO:0000313" key="7">
    <source>
        <dbReference type="EMBL" id="RRA95706.1"/>
    </source>
</evidence>
<dbReference type="RefSeq" id="WP_124898720.1">
    <property type="nucleotide sequence ID" value="NZ_RQTJ01000007.1"/>
</dbReference>
<dbReference type="Pfam" id="PF13515">
    <property type="entry name" value="FUSC_2"/>
    <property type="match status" value="1"/>
</dbReference>
<dbReference type="InterPro" id="IPR049453">
    <property type="entry name" value="Memb_transporter_dom"/>
</dbReference>
<reference evidence="7 8" key="1">
    <citation type="submission" date="2018-11" db="EMBL/GenBank/DDBJ databases">
        <title>Flavobacterium sp. nov., YIM 102796 draft genome.</title>
        <authorList>
            <person name="Li G."/>
            <person name="Jiang Y."/>
        </authorList>
    </citation>
    <scope>NUCLEOTIDE SEQUENCE [LARGE SCALE GENOMIC DNA]</scope>
    <source>
        <strain evidence="7 8">YIM 102796</strain>
    </source>
</reference>
<proteinExistence type="predicted"/>
<dbReference type="Proteomes" id="UP000268372">
    <property type="component" value="Unassembled WGS sequence"/>
</dbReference>
<evidence type="ECO:0000313" key="8">
    <source>
        <dbReference type="Proteomes" id="UP000268372"/>
    </source>
</evidence>
<dbReference type="OrthoDB" id="670056at2"/>
<sequence length="169" mass="19124">MDRFLQKIITSQLIIYTVRCLIGFVIGYKLLLAFPEYELFWLLLSIILVISPEGKDSRKLTIDRVRSNFIGSFVGLFCLMIDQNLNIGVLMFGIVITSIICYLFKIMNTARVAVVALLIILLQPHLSDIELTPFVRFATVTAGCLIGLTITVLSSMLIRKLKRKYGIAY</sequence>
<dbReference type="GO" id="GO:0016020">
    <property type="term" value="C:membrane"/>
    <property type="evidence" value="ECO:0007669"/>
    <property type="project" value="UniProtKB-SubCell"/>
</dbReference>
<name>A0A3P1B3K7_9FLAO</name>
<evidence type="ECO:0000256" key="5">
    <source>
        <dbReference type="SAM" id="Phobius"/>
    </source>
</evidence>
<accession>A0A3P1B3K7</accession>
<dbReference type="EMBL" id="RQTJ01000007">
    <property type="protein sequence ID" value="RRA95706.1"/>
    <property type="molecule type" value="Genomic_DNA"/>
</dbReference>
<gene>
    <name evidence="7" type="ORF">EG242_04525</name>
</gene>
<protein>
    <recommendedName>
        <fullName evidence="6">Integral membrane bound transporter domain-containing protein</fullName>
    </recommendedName>
</protein>
<evidence type="ECO:0000256" key="1">
    <source>
        <dbReference type="ARBA" id="ARBA00004141"/>
    </source>
</evidence>
<evidence type="ECO:0000259" key="6">
    <source>
        <dbReference type="Pfam" id="PF13515"/>
    </source>
</evidence>
<dbReference type="AlphaFoldDB" id="A0A3P1B3K7"/>
<keyword evidence="3 5" id="KW-1133">Transmembrane helix</keyword>
<keyword evidence="4 5" id="KW-0472">Membrane</keyword>
<feature type="transmembrane region" description="Helical" evidence="5">
    <location>
        <begin position="109"/>
        <end position="126"/>
    </location>
</feature>
<comment type="caution">
    <text evidence="7">The sequence shown here is derived from an EMBL/GenBank/DDBJ whole genome shotgun (WGS) entry which is preliminary data.</text>
</comment>
<evidence type="ECO:0000256" key="3">
    <source>
        <dbReference type="ARBA" id="ARBA00022989"/>
    </source>
</evidence>
<comment type="subcellular location">
    <subcellularLocation>
        <location evidence="1">Membrane</location>
        <topology evidence="1">Multi-pass membrane protein</topology>
    </subcellularLocation>
</comment>
<feature type="transmembrane region" description="Helical" evidence="5">
    <location>
        <begin position="12"/>
        <end position="31"/>
    </location>
</feature>
<organism evidence="7 8">
    <name type="scientific">Paenimyroides viscosum</name>
    <dbReference type="NCBI Taxonomy" id="2488729"/>
    <lineage>
        <taxon>Bacteria</taxon>
        <taxon>Pseudomonadati</taxon>
        <taxon>Bacteroidota</taxon>
        <taxon>Flavobacteriia</taxon>
        <taxon>Flavobacteriales</taxon>
        <taxon>Flavobacteriaceae</taxon>
        <taxon>Paenimyroides</taxon>
    </lineage>
</organism>
<evidence type="ECO:0000256" key="2">
    <source>
        <dbReference type="ARBA" id="ARBA00022692"/>
    </source>
</evidence>
<keyword evidence="2 5" id="KW-0812">Transmembrane</keyword>
<evidence type="ECO:0000256" key="4">
    <source>
        <dbReference type="ARBA" id="ARBA00023136"/>
    </source>
</evidence>
<feature type="transmembrane region" description="Helical" evidence="5">
    <location>
        <begin position="138"/>
        <end position="158"/>
    </location>
</feature>